<gene>
    <name evidence="2" type="ORF">SSE37_16978</name>
</gene>
<evidence type="ECO:0000313" key="2">
    <source>
        <dbReference type="EMBL" id="EBA08526.1"/>
    </source>
</evidence>
<organism evidence="2 3">
    <name type="scientific">Sagittula stellata (strain ATCC 700073 / DSM 11524 / E-37)</name>
    <dbReference type="NCBI Taxonomy" id="388399"/>
    <lineage>
        <taxon>Bacteria</taxon>
        <taxon>Pseudomonadati</taxon>
        <taxon>Pseudomonadota</taxon>
        <taxon>Alphaproteobacteria</taxon>
        <taxon>Rhodobacterales</taxon>
        <taxon>Roseobacteraceae</taxon>
        <taxon>Sagittula</taxon>
    </lineage>
</organism>
<keyword evidence="1" id="KW-0732">Signal</keyword>
<proteinExistence type="predicted"/>
<keyword evidence="3" id="KW-1185">Reference proteome</keyword>
<evidence type="ECO:0000313" key="3">
    <source>
        <dbReference type="Proteomes" id="UP000005713"/>
    </source>
</evidence>
<sequence>MKPIRLFLSAVAVAAFTTPALSEQDTTCMSPLAHSICAYEAILAHLTDTYKRTGGGGIGGIRQISTDVYEVKILHEGGPNVMTVAVTHAEDGTVTRVTEE</sequence>
<feature type="signal peptide" evidence="1">
    <location>
        <begin position="1"/>
        <end position="22"/>
    </location>
</feature>
<evidence type="ECO:0000256" key="1">
    <source>
        <dbReference type="SAM" id="SignalP"/>
    </source>
</evidence>
<protein>
    <submittedName>
        <fullName evidence="2">Malic enzyme</fullName>
        <ecNumber evidence="2">1.1.1.40</ecNumber>
    </submittedName>
</protein>
<accession>A3K2W7</accession>
<dbReference type="GO" id="GO:0004473">
    <property type="term" value="F:malate dehydrogenase (decarboxylating) (NADP+) activity"/>
    <property type="evidence" value="ECO:0007669"/>
    <property type="project" value="UniProtKB-EC"/>
</dbReference>
<comment type="caution">
    <text evidence="2">The sequence shown here is derived from an EMBL/GenBank/DDBJ whole genome shotgun (WGS) entry which is preliminary data.</text>
</comment>
<dbReference type="AlphaFoldDB" id="A3K2W7"/>
<dbReference type="RefSeq" id="WP_005858464.1">
    <property type="nucleotide sequence ID" value="NZ_AAYA01000005.1"/>
</dbReference>
<name>A3K2W7_SAGS3</name>
<dbReference type="EMBL" id="AAYA01000005">
    <property type="protein sequence ID" value="EBA08526.1"/>
    <property type="molecule type" value="Genomic_DNA"/>
</dbReference>
<feature type="chain" id="PRO_5002654987" evidence="1">
    <location>
        <begin position="23"/>
        <end position="100"/>
    </location>
</feature>
<dbReference type="Proteomes" id="UP000005713">
    <property type="component" value="Unassembled WGS sequence"/>
</dbReference>
<keyword evidence="2" id="KW-0560">Oxidoreductase</keyword>
<reference evidence="2 3" key="1">
    <citation type="submission" date="2006-06" db="EMBL/GenBank/DDBJ databases">
        <authorList>
            <person name="Moran M.A."/>
            <person name="Ferriera S."/>
            <person name="Johnson J."/>
            <person name="Kravitz S."/>
            <person name="Beeson K."/>
            <person name="Sutton G."/>
            <person name="Rogers Y.-H."/>
            <person name="Friedman R."/>
            <person name="Frazier M."/>
            <person name="Venter J.C."/>
        </authorList>
    </citation>
    <scope>NUCLEOTIDE SEQUENCE [LARGE SCALE GENOMIC DNA]</scope>
    <source>
        <strain evidence="2 3">E-37</strain>
    </source>
</reference>
<dbReference type="EC" id="1.1.1.40" evidence="2"/>